<name>A0A1Q9E6R1_SYMMI</name>
<feature type="compositionally biased region" description="Basic and acidic residues" evidence="1">
    <location>
        <begin position="183"/>
        <end position="194"/>
    </location>
</feature>
<evidence type="ECO:0000256" key="1">
    <source>
        <dbReference type="SAM" id="MobiDB-lite"/>
    </source>
</evidence>
<keyword evidence="3" id="KW-1185">Reference proteome</keyword>
<feature type="region of interest" description="Disordered" evidence="1">
    <location>
        <begin position="175"/>
        <end position="202"/>
    </location>
</feature>
<feature type="compositionally biased region" description="Low complexity" evidence="1">
    <location>
        <begin position="267"/>
        <end position="282"/>
    </location>
</feature>
<evidence type="ECO:0000313" key="2">
    <source>
        <dbReference type="EMBL" id="OLQ03098.1"/>
    </source>
</evidence>
<proteinExistence type="predicted"/>
<dbReference type="EMBL" id="LSRX01000246">
    <property type="protein sequence ID" value="OLQ03098.1"/>
    <property type="molecule type" value="Genomic_DNA"/>
</dbReference>
<accession>A0A1Q9E6R1</accession>
<evidence type="ECO:0000313" key="3">
    <source>
        <dbReference type="Proteomes" id="UP000186817"/>
    </source>
</evidence>
<sequence length="584" mass="65455">MQIEEQVVLSFKGGPKVVVPNQLIENEGRDTWLRLRPSSYQIAKLFLGFAEQYKSATRPTLTHSTKFKELREMISGKIRQVTEASEGDELFGQPAASSEKPKTKLVLQKAAKTLFLSLAGVECEFRTPKSWKETDIVCRLNSRQLTAIGEFICEDMDGIFEQKKRQYRKTGSFAKSAKAKKAASHDDGDEKRDGSDEEESSAEAFTAFASYSAWGFEAEWSWPKMKRGPPEEQYWTELEKEWHEFQRQRRAKRQAEAEEEVTSQQPASSANTAAEAKAMAAAGPRGGSEADSHDWQGIPSLAEAMAKAVAEPAAEPKQAPWRRMVAVAPRPKVALPKPPVVPPKAVEAQLQPKPVVEAEPKAVEAQTKAVEAQQPKAVVEAQQPKAVAAQQPKAVVEAQQPKAVKAQQPKALEAQQPKAAKAQPKAAVVVQPKAAAVQPKVVPARAETASLLFVKQIEWHRPKSELLAAKEEANWYKQASEASGAAGSADDVKIEQETTEEDYVHWEKDEHDPDLWWKWSKKRGWQRWKGWLTKMGVVLHKRSRGEKVEHILDRLAEHPSMVPFLRKLDRDYATEGERCYRHWL</sequence>
<comment type="caution">
    <text evidence="2">The sequence shown here is derived from an EMBL/GenBank/DDBJ whole genome shotgun (WGS) entry which is preliminary data.</text>
</comment>
<dbReference type="Proteomes" id="UP000186817">
    <property type="component" value="Unassembled WGS sequence"/>
</dbReference>
<feature type="region of interest" description="Disordered" evidence="1">
    <location>
        <begin position="246"/>
        <end position="295"/>
    </location>
</feature>
<gene>
    <name evidence="2" type="ORF">AK812_SmicGene13990</name>
</gene>
<dbReference type="OrthoDB" id="10478640at2759"/>
<organism evidence="2 3">
    <name type="scientific">Symbiodinium microadriaticum</name>
    <name type="common">Dinoflagellate</name>
    <name type="synonym">Zooxanthella microadriatica</name>
    <dbReference type="NCBI Taxonomy" id="2951"/>
    <lineage>
        <taxon>Eukaryota</taxon>
        <taxon>Sar</taxon>
        <taxon>Alveolata</taxon>
        <taxon>Dinophyceae</taxon>
        <taxon>Suessiales</taxon>
        <taxon>Symbiodiniaceae</taxon>
        <taxon>Symbiodinium</taxon>
    </lineage>
</organism>
<reference evidence="2 3" key="1">
    <citation type="submission" date="2016-02" db="EMBL/GenBank/DDBJ databases">
        <title>Genome analysis of coral dinoflagellate symbionts highlights evolutionary adaptations to a symbiotic lifestyle.</title>
        <authorList>
            <person name="Aranda M."/>
            <person name="Li Y."/>
            <person name="Liew Y.J."/>
            <person name="Baumgarten S."/>
            <person name="Simakov O."/>
            <person name="Wilson M."/>
            <person name="Piel J."/>
            <person name="Ashoor H."/>
            <person name="Bougouffa S."/>
            <person name="Bajic V.B."/>
            <person name="Ryu T."/>
            <person name="Ravasi T."/>
            <person name="Bayer T."/>
            <person name="Micklem G."/>
            <person name="Kim H."/>
            <person name="Bhak J."/>
            <person name="Lajeunesse T.C."/>
            <person name="Voolstra C.R."/>
        </authorList>
    </citation>
    <scope>NUCLEOTIDE SEQUENCE [LARGE SCALE GENOMIC DNA]</scope>
    <source>
        <strain evidence="2 3">CCMP2467</strain>
    </source>
</reference>
<protein>
    <submittedName>
        <fullName evidence="2">Uncharacterized protein</fullName>
    </submittedName>
</protein>
<dbReference type="AlphaFoldDB" id="A0A1Q9E6R1"/>